<evidence type="ECO:0000256" key="2">
    <source>
        <dbReference type="ARBA" id="ARBA00022729"/>
    </source>
</evidence>
<gene>
    <name evidence="12" type="ORF">SNOG_06980</name>
</gene>
<dbReference type="EC" id="3.2.1.8" evidence="7"/>
<dbReference type="PANTHER" id="PTHR31490:SF76">
    <property type="entry name" value="ENDO-1,4-BETA-XYLANASE C"/>
    <property type="match status" value="1"/>
</dbReference>
<dbReference type="Proteomes" id="UP000001055">
    <property type="component" value="Unassembled WGS sequence"/>
</dbReference>
<evidence type="ECO:0000256" key="3">
    <source>
        <dbReference type="ARBA" id="ARBA00022801"/>
    </source>
</evidence>
<dbReference type="PROSITE" id="PS51760">
    <property type="entry name" value="GH10_2"/>
    <property type="match status" value="1"/>
</dbReference>
<keyword evidence="3 7" id="KW-0378">Hydrolase</keyword>
<protein>
    <recommendedName>
        <fullName evidence="7">Beta-xylanase</fullName>
        <ecNumber evidence="7">3.2.1.8</ecNumber>
    </recommendedName>
</protein>
<dbReference type="Gene3D" id="3.20.20.80">
    <property type="entry name" value="Glycosidases"/>
    <property type="match status" value="2"/>
</dbReference>
<dbReference type="eggNOG" id="ENOG502QSCW">
    <property type="taxonomic scope" value="Eukaryota"/>
</dbReference>
<dbReference type="GO" id="GO:0045493">
    <property type="term" value="P:xylan catabolic process"/>
    <property type="evidence" value="ECO:0000318"/>
    <property type="project" value="GO_Central"/>
</dbReference>
<dbReference type="RefSeq" id="XP_001797338.1">
    <property type="nucleotide sequence ID" value="XM_001797286.1"/>
</dbReference>
<dbReference type="KEGG" id="pno:SNOG_06980"/>
<feature type="signal peptide" evidence="9">
    <location>
        <begin position="1"/>
        <end position="16"/>
    </location>
</feature>
<dbReference type="PANTHER" id="PTHR31490">
    <property type="entry name" value="GLYCOSYL HYDROLASE"/>
    <property type="match status" value="1"/>
</dbReference>
<evidence type="ECO:0000256" key="8">
    <source>
        <dbReference type="SAM" id="MobiDB-lite"/>
    </source>
</evidence>
<dbReference type="SUPFAM" id="SSF51445">
    <property type="entry name" value="(Trans)glycosidases"/>
    <property type="match status" value="1"/>
</dbReference>
<proteinExistence type="inferred from homology"/>
<keyword evidence="6 7" id="KW-0624">Polysaccharide degradation</keyword>
<dbReference type="GO" id="GO:0005576">
    <property type="term" value="C:extracellular region"/>
    <property type="evidence" value="ECO:0007669"/>
    <property type="project" value="InterPro"/>
</dbReference>
<dbReference type="SMART" id="SM00633">
    <property type="entry name" value="Glyco_10"/>
    <property type="match status" value="1"/>
</dbReference>
<dbReference type="GeneID" id="5974228"/>
<dbReference type="HOGENOM" id="CLU_020161_2_1_1"/>
<sequence length="370" mass="38676">MHAALALLLTSGTALAAVQPWGQCGGNGWSGETQCVSGWSCKVTNEWYSQCTEGGGGGGGSNPAPTTLETVTATSTASTQPTGGVGGSGKNGAKCSIDAAFKAKGKKYIGVATDQGLLTRGSNAQLIIDNFGQVTPENSMKWDATEGSRGSFTLGTADYLVNWASTNNKLVRGHTTVWHSQLPSWVSSIRDKSTLQTVMVNHINKLIGGYKGKVYAWVNFVGIAFRAARAADPAAKLYINEYNLDSASYSKTRGFASAVKRWVAAGIPIDGVGSQSHLANNWPISDFGGALKSVCADVSECAITELDIKGASTSDYQTAVKACLDEAKCVGVTVWGISDTDSWRASDKPLLFDGSSQAKAAYNGLCSILV</sequence>
<dbReference type="InterPro" id="IPR000254">
    <property type="entry name" value="CBD"/>
</dbReference>
<dbReference type="GO" id="GO:0031176">
    <property type="term" value="F:endo-1,4-beta-xylanase activity"/>
    <property type="evidence" value="ECO:0000318"/>
    <property type="project" value="GO_Central"/>
</dbReference>
<accession>Q0UMN4</accession>
<dbReference type="InterPro" id="IPR001000">
    <property type="entry name" value="GH10_dom"/>
</dbReference>
<evidence type="ECO:0000313" key="12">
    <source>
        <dbReference type="EMBL" id="EAT85631.2"/>
    </source>
</evidence>
<dbReference type="InterPro" id="IPR017853">
    <property type="entry name" value="GH"/>
</dbReference>
<keyword evidence="4 7" id="KW-0119">Carbohydrate metabolism</keyword>
<dbReference type="SUPFAM" id="SSF57180">
    <property type="entry name" value="Cellulose-binding domain"/>
    <property type="match status" value="1"/>
</dbReference>
<evidence type="ECO:0000256" key="9">
    <source>
        <dbReference type="SAM" id="SignalP"/>
    </source>
</evidence>
<dbReference type="Pfam" id="PF00331">
    <property type="entry name" value="Glyco_hydro_10"/>
    <property type="match status" value="2"/>
</dbReference>
<reference evidence="13" key="1">
    <citation type="journal article" date="2007" name="Plant Cell">
        <title>Dothideomycete-plant interactions illuminated by genome sequencing and EST analysis of the wheat pathogen Stagonospora nodorum.</title>
        <authorList>
            <person name="Hane J.K."/>
            <person name="Lowe R.G."/>
            <person name="Solomon P.S."/>
            <person name="Tan K.C."/>
            <person name="Schoch C.L."/>
            <person name="Spatafora J.W."/>
            <person name="Crous P.W."/>
            <person name="Kodira C."/>
            <person name="Birren B.W."/>
            <person name="Galagan J.E."/>
            <person name="Torriani S.F."/>
            <person name="McDonald B.A."/>
            <person name="Oliver R.P."/>
        </authorList>
    </citation>
    <scope>NUCLEOTIDE SEQUENCE [LARGE SCALE GENOMIC DNA]</scope>
    <source>
        <strain evidence="13">SN15 / ATCC MYA-4574 / FGSC 10173</strain>
    </source>
</reference>
<dbReference type="VEuPathDB" id="FungiDB:JI435_069800"/>
<dbReference type="InterPro" id="IPR035971">
    <property type="entry name" value="CBD_sf"/>
</dbReference>
<dbReference type="EMBL" id="CH445334">
    <property type="protein sequence ID" value="EAT85631.2"/>
    <property type="molecule type" value="Genomic_DNA"/>
</dbReference>
<keyword evidence="2 9" id="KW-0732">Signal</keyword>
<dbReference type="InParanoid" id="Q0UMN4"/>
<feature type="chain" id="PRO_5004177961" description="Beta-xylanase" evidence="9">
    <location>
        <begin position="17"/>
        <end position="370"/>
    </location>
</feature>
<comment type="catalytic activity">
    <reaction evidence="7">
        <text>Endohydrolysis of (1-&gt;4)-beta-D-xylosidic linkages in xylans.</text>
        <dbReference type="EC" id="3.2.1.8"/>
    </reaction>
</comment>
<dbReference type="PROSITE" id="PS00562">
    <property type="entry name" value="CBM1_1"/>
    <property type="match status" value="1"/>
</dbReference>
<comment type="similarity">
    <text evidence="1 7">Belongs to the glycosyl hydrolase 10 (cellulase F) family.</text>
</comment>
<dbReference type="InterPro" id="IPR044846">
    <property type="entry name" value="GH10"/>
</dbReference>
<evidence type="ECO:0000256" key="6">
    <source>
        <dbReference type="ARBA" id="ARBA00023326"/>
    </source>
</evidence>
<dbReference type="Pfam" id="PF00734">
    <property type="entry name" value="CBM_1"/>
    <property type="match status" value="1"/>
</dbReference>
<evidence type="ECO:0000313" key="13">
    <source>
        <dbReference type="Proteomes" id="UP000001055"/>
    </source>
</evidence>
<organism evidence="12 13">
    <name type="scientific">Phaeosphaeria nodorum (strain SN15 / ATCC MYA-4574 / FGSC 10173)</name>
    <name type="common">Glume blotch fungus</name>
    <name type="synonym">Parastagonospora nodorum</name>
    <dbReference type="NCBI Taxonomy" id="321614"/>
    <lineage>
        <taxon>Eukaryota</taxon>
        <taxon>Fungi</taxon>
        <taxon>Dikarya</taxon>
        <taxon>Ascomycota</taxon>
        <taxon>Pezizomycotina</taxon>
        <taxon>Dothideomycetes</taxon>
        <taxon>Pleosporomycetidae</taxon>
        <taxon>Pleosporales</taxon>
        <taxon>Pleosporineae</taxon>
        <taxon>Phaeosphaeriaceae</taxon>
        <taxon>Parastagonospora</taxon>
    </lineage>
</organism>
<keyword evidence="5 7" id="KW-0326">Glycosidase</keyword>
<feature type="domain" description="CBM1" evidence="10">
    <location>
        <begin position="16"/>
        <end position="52"/>
    </location>
</feature>
<dbReference type="GO" id="GO:0030248">
    <property type="term" value="F:cellulose binding"/>
    <property type="evidence" value="ECO:0007669"/>
    <property type="project" value="InterPro"/>
</dbReference>
<evidence type="ECO:0000259" key="11">
    <source>
        <dbReference type="PROSITE" id="PS51760"/>
    </source>
</evidence>
<evidence type="ECO:0000259" key="10">
    <source>
        <dbReference type="PROSITE" id="PS51164"/>
    </source>
</evidence>
<name>Q0UMN4_PHANO</name>
<evidence type="ECO:0000256" key="7">
    <source>
        <dbReference type="RuleBase" id="RU361174"/>
    </source>
</evidence>
<feature type="compositionally biased region" description="Low complexity" evidence="8">
    <location>
        <begin position="63"/>
        <end position="82"/>
    </location>
</feature>
<feature type="region of interest" description="Disordered" evidence="8">
    <location>
        <begin position="53"/>
        <end position="91"/>
    </location>
</feature>
<dbReference type="AlphaFoldDB" id="Q0UMN4"/>
<evidence type="ECO:0000256" key="4">
    <source>
        <dbReference type="ARBA" id="ARBA00023277"/>
    </source>
</evidence>
<dbReference type="PROSITE" id="PS51164">
    <property type="entry name" value="CBM1_2"/>
    <property type="match status" value="1"/>
</dbReference>
<dbReference type="PRINTS" id="PR00134">
    <property type="entry name" value="GLHYDRLASE10"/>
</dbReference>
<evidence type="ECO:0000256" key="5">
    <source>
        <dbReference type="ARBA" id="ARBA00023295"/>
    </source>
</evidence>
<evidence type="ECO:0000256" key="1">
    <source>
        <dbReference type="ARBA" id="ARBA00007495"/>
    </source>
</evidence>
<dbReference type="SMART" id="SM00236">
    <property type="entry name" value="fCBD"/>
    <property type="match status" value="1"/>
</dbReference>
<feature type="domain" description="GH10" evidence="11">
    <location>
        <begin position="112"/>
        <end position="368"/>
    </location>
</feature>